<dbReference type="Proteomes" id="UP000651271">
    <property type="component" value="Unassembled WGS sequence"/>
</dbReference>
<dbReference type="EMBL" id="JACOIJ010000001">
    <property type="protein sequence ID" value="MBD1428019.1"/>
    <property type="molecule type" value="Genomic_DNA"/>
</dbReference>
<keyword evidence="2" id="KW-1185">Reference proteome</keyword>
<evidence type="ECO:0000313" key="1">
    <source>
        <dbReference type="EMBL" id="MBD1428019.1"/>
    </source>
</evidence>
<protein>
    <recommendedName>
        <fullName evidence="3">WG repeat-containing protein</fullName>
    </recommendedName>
</protein>
<name>A0ABR7Y9P9_9SPHI</name>
<organism evidence="1 2">
    <name type="scientific">Sphingobacterium litopenaei</name>
    <dbReference type="NCBI Taxonomy" id="2763500"/>
    <lineage>
        <taxon>Bacteria</taxon>
        <taxon>Pseudomonadati</taxon>
        <taxon>Bacteroidota</taxon>
        <taxon>Sphingobacteriia</taxon>
        <taxon>Sphingobacteriales</taxon>
        <taxon>Sphingobacteriaceae</taxon>
        <taxon>Sphingobacterium</taxon>
    </lineage>
</organism>
<evidence type="ECO:0008006" key="3">
    <source>
        <dbReference type="Google" id="ProtNLM"/>
    </source>
</evidence>
<comment type="caution">
    <text evidence="1">The sequence shown here is derived from an EMBL/GenBank/DDBJ whole genome shotgun (WGS) entry which is preliminary data.</text>
</comment>
<accession>A0ABR7Y9P9</accession>
<proteinExistence type="predicted"/>
<evidence type="ECO:0000313" key="2">
    <source>
        <dbReference type="Proteomes" id="UP000651271"/>
    </source>
</evidence>
<dbReference type="RefSeq" id="WP_165289867.1">
    <property type="nucleotide sequence ID" value="NZ_JACOIJ010000001.1"/>
</dbReference>
<reference evidence="1 2" key="1">
    <citation type="submission" date="2020-08" db="EMBL/GenBank/DDBJ databases">
        <title>Sphingobacterium sp. DN04309 isolated from aquaculture water.</title>
        <authorList>
            <person name="Zhang M."/>
        </authorList>
    </citation>
    <scope>NUCLEOTIDE SEQUENCE [LARGE SCALE GENOMIC DNA]</scope>
    <source>
        <strain evidence="1 2">DN04309</strain>
    </source>
</reference>
<gene>
    <name evidence="1" type="ORF">H8B04_00300</name>
</gene>
<sequence length="148" mass="17425">MLKRNFWNNHIELLRDNHVIGKVEKSGFWGIHAKGYLLDKNYTFLNKGNFSSRTEIRDDNNNLIGEVIYSIWSSKAKIDLNGKKYYWGPKNFWGTKWKLTDELGREIFIEKNEFTVNFASTENLEFIYFLSAFLLYNSYKRMAAATAA</sequence>